<feature type="domain" description="Hexokinase N-terminal" evidence="7">
    <location>
        <begin position="10"/>
        <end position="261"/>
    </location>
</feature>
<feature type="domain" description="Hexokinase C-terminal" evidence="8">
    <location>
        <begin position="273"/>
        <end position="562"/>
    </location>
</feature>
<dbReference type="GO" id="GO:0005524">
    <property type="term" value="F:ATP binding"/>
    <property type="evidence" value="ECO:0007669"/>
    <property type="project" value="UniProtKB-UniRule"/>
</dbReference>
<dbReference type="GO" id="GO:0006006">
    <property type="term" value="P:glucose metabolic process"/>
    <property type="evidence" value="ECO:0007669"/>
    <property type="project" value="TreeGrafter"/>
</dbReference>
<dbReference type="PRINTS" id="PR00475">
    <property type="entry name" value="HEXOKINASE"/>
</dbReference>
<evidence type="ECO:0000256" key="5">
    <source>
        <dbReference type="ARBA" id="ARBA00022840"/>
    </source>
</evidence>
<dbReference type="GO" id="GO:0008865">
    <property type="term" value="F:fructokinase activity"/>
    <property type="evidence" value="ECO:0007669"/>
    <property type="project" value="TreeGrafter"/>
</dbReference>
<comment type="similarity">
    <text evidence="1 6">Belongs to the hexokinase family.</text>
</comment>
<dbReference type="GO" id="GO:0006013">
    <property type="term" value="P:mannose metabolic process"/>
    <property type="evidence" value="ECO:0007669"/>
    <property type="project" value="TreeGrafter"/>
</dbReference>
<dbReference type="GO" id="GO:0005739">
    <property type="term" value="C:mitochondrion"/>
    <property type="evidence" value="ECO:0007669"/>
    <property type="project" value="TreeGrafter"/>
</dbReference>
<dbReference type="Pfam" id="PF00349">
    <property type="entry name" value="Hexokinase_1"/>
    <property type="match status" value="1"/>
</dbReference>
<dbReference type="RefSeq" id="XP_018188713.1">
    <property type="nucleotide sequence ID" value="XM_018335928.1"/>
</dbReference>
<keyword evidence="3 6" id="KW-0547">Nucleotide-binding</keyword>
<evidence type="ECO:0000256" key="2">
    <source>
        <dbReference type="ARBA" id="ARBA00022679"/>
    </source>
</evidence>
<dbReference type="CDD" id="cd24000">
    <property type="entry name" value="ASKHA_NBD_HK"/>
    <property type="match status" value="1"/>
</dbReference>
<dbReference type="SUPFAM" id="SSF53067">
    <property type="entry name" value="Actin-like ATPase domain"/>
    <property type="match status" value="2"/>
</dbReference>
<dbReference type="InterPro" id="IPR001312">
    <property type="entry name" value="Hexokinase"/>
</dbReference>
<dbReference type="AlphaFoldDB" id="A0A165H933"/>
<evidence type="ECO:0000256" key="3">
    <source>
        <dbReference type="ARBA" id="ARBA00022741"/>
    </source>
</evidence>
<name>A0A165H933_XYLHT</name>
<sequence length="578" mass="63436">MAGDNIDDSLDGFLSPLIADTSRLYRLALQFSITYRQLAWDSSDQFLPTPITTLPSGTETGRFLAIDVGGTNLRVGFIELHGDKSSSTSVRDVNVCNGSEESRNGCHSPSASSISRKYEKSWPIGEHLKMDKAEDLFTWIGDCIAEVVRECVDSESDVESSGNFAEERRLAMGITFSFPMIQTSLAEATLMPMGKGFAITSNLNLGKLLLAGYERHTRQVSRNGESMSQLDTIRSELTALPRLHIAAITNDTVATLASLAYRASSLPNRRVAMGLIVGTGTNATIPLNIRHLSPSKRASIEVLQEEDEQNIDVVINTEWTIKGTAPPLRRLDFITKWDALLDEASEAPGFQPFEYMTAGRYMGEIVRLVMLDVFVKLLGWNQNDLPEIIRRRNTLSTAFLATTVAKSIPDRSLVLCFEDSFPPPKQSKWIWSEKAVSVIRQIALFVQARSARLIAAAIVGLLAFAGDIQLEELAGALADKRCELNATKQTGPPRALESPSSGELIVAYTGGTISHYPRFLEDCQQCLDELLDISCQRPGVEYKRIVLCEARDGGIIGAGVLAGTAYIRNIDHQPSCEI</sequence>
<dbReference type="STRING" id="1328760.A0A165H933"/>
<keyword evidence="10" id="KW-1185">Reference proteome</keyword>
<dbReference type="Pfam" id="PF03727">
    <property type="entry name" value="Hexokinase_2"/>
    <property type="match status" value="1"/>
</dbReference>
<dbReference type="GeneID" id="28901065"/>
<organism evidence="9 10">
    <name type="scientific">Xylona heveae (strain CBS 132557 / TC161)</name>
    <dbReference type="NCBI Taxonomy" id="1328760"/>
    <lineage>
        <taxon>Eukaryota</taxon>
        <taxon>Fungi</taxon>
        <taxon>Dikarya</taxon>
        <taxon>Ascomycota</taxon>
        <taxon>Pezizomycotina</taxon>
        <taxon>Xylonomycetes</taxon>
        <taxon>Xylonales</taxon>
        <taxon>Xylonaceae</taxon>
        <taxon>Xylona</taxon>
    </lineage>
</organism>
<evidence type="ECO:0000259" key="7">
    <source>
        <dbReference type="Pfam" id="PF00349"/>
    </source>
</evidence>
<dbReference type="PANTHER" id="PTHR19443">
    <property type="entry name" value="HEXOKINASE"/>
    <property type="match status" value="1"/>
</dbReference>
<gene>
    <name evidence="9" type="ORF">L228DRAFT_281907</name>
</gene>
<dbReference type="InParanoid" id="A0A165H933"/>
<keyword evidence="5 6" id="KW-0067">ATP-binding</keyword>
<dbReference type="InterPro" id="IPR022673">
    <property type="entry name" value="Hexokinase_C"/>
</dbReference>
<evidence type="ECO:0000256" key="4">
    <source>
        <dbReference type="ARBA" id="ARBA00022777"/>
    </source>
</evidence>
<evidence type="ECO:0000259" key="8">
    <source>
        <dbReference type="Pfam" id="PF03727"/>
    </source>
</evidence>
<keyword evidence="4 6" id="KW-0418">Kinase</keyword>
<dbReference type="UniPathway" id="UPA00109">
    <property type="reaction ID" value="UER00180"/>
</dbReference>
<accession>A0A165H933</accession>
<evidence type="ECO:0000313" key="10">
    <source>
        <dbReference type="Proteomes" id="UP000076632"/>
    </source>
</evidence>
<dbReference type="EC" id="2.7.1.-" evidence="6"/>
<dbReference type="GO" id="GO:0004340">
    <property type="term" value="F:glucokinase activity"/>
    <property type="evidence" value="ECO:0007669"/>
    <property type="project" value="TreeGrafter"/>
</dbReference>
<dbReference type="InterPro" id="IPR043129">
    <property type="entry name" value="ATPase_NBD"/>
</dbReference>
<dbReference type="Gene3D" id="3.40.367.20">
    <property type="match status" value="1"/>
</dbReference>
<dbReference type="OMA" id="LDMGITF"/>
<dbReference type="GO" id="GO:0005829">
    <property type="term" value="C:cytosol"/>
    <property type="evidence" value="ECO:0007669"/>
    <property type="project" value="TreeGrafter"/>
</dbReference>
<protein>
    <recommendedName>
        <fullName evidence="6">Phosphotransferase</fullName>
        <ecNumber evidence="6">2.7.1.-</ecNumber>
    </recommendedName>
</protein>
<dbReference type="GO" id="GO:0006096">
    <property type="term" value="P:glycolytic process"/>
    <property type="evidence" value="ECO:0007669"/>
    <property type="project" value="UniProtKB-UniPathway"/>
</dbReference>
<dbReference type="EMBL" id="KV407457">
    <property type="protein sequence ID" value="KZF23158.1"/>
    <property type="molecule type" value="Genomic_DNA"/>
</dbReference>
<keyword evidence="2 6" id="KW-0808">Transferase</keyword>
<dbReference type="OrthoDB" id="419537at2759"/>
<evidence type="ECO:0000313" key="9">
    <source>
        <dbReference type="EMBL" id="KZF23158.1"/>
    </source>
</evidence>
<evidence type="ECO:0000256" key="1">
    <source>
        <dbReference type="ARBA" id="ARBA00009225"/>
    </source>
</evidence>
<dbReference type="GO" id="GO:0005536">
    <property type="term" value="F:D-glucose binding"/>
    <property type="evidence" value="ECO:0007669"/>
    <property type="project" value="InterPro"/>
</dbReference>
<reference evidence="9 10" key="1">
    <citation type="journal article" date="2016" name="Fungal Biol.">
        <title>The genome of Xylona heveae provides a window into fungal endophytism.</title>
        <authorList>
            <person name="Gazis R."/>
            <person name="Kuo A."/>
            <person name="Riley R."/>
            <person name="LaButti K."/>
            <person name="Lipzen A."/>
            <person name="Lin J."/>
            <person name="Amirebrahimi M."/>
            <person name="Hesse C.N."/>
            <person name="Spatafora J.W."/>
            <person name="Henrissat B."/>
            <person name="Hainaut M."/>
            <person name="Grigoriev I.V."/>
            <person name="Hibbett D.S."/>
        </authorList>
    </citation>
    <scope>NUCLEOTIDE SEQUENCE [LARGE SCALE GENOMIC DNA]</scope>
    <source>
        <strain evidence="9 10">TC161</strain>
    </source>
</reference>
<proteinExistence type="inferred from homology"/>
<dbReference type="Proteomes" id="UP000076632">
    <property type="component" value="Unassembled WGS sequence"/>
</dbReference>
<dbReference type="InterPro" id="IPR022672">
    <property type="entry name" value="Hexokinase_N"/>
</dbReference>
<evidence type="ECO:0000256" key="6">
    <source>
        <dbReference type="RuleBase" id="RU362007"/>
    </source>
</evidence>
<dbReference type="GO" id="GO:0019158">
    <property type="term" value="F:mannokinase activity"/>
    <property type="evidence" value="ECO:0007669"/>
    <property type="project" value="TreeGrafter"/>
</dbReference>
<dbReference type="Gene3D" id="3.30.420.40">
    <property type="match status" value="1"/>
</dbReference>
<dbReference type="PROSITE" id="PS51748">
    <property type="entry name" value="HEXOKINASE_2"/>
    <property type="match status" value="1"/>
</dbReference>
<keyword evidence="6" id="KW-0324">Glycolysis</keyword>
<dbReference type="GO" id="GO:0001678">
    <property type="term" value="P:intracellular glucose homeostasis"/>
    <property type="evidence" value="ECO:0007669"/>
    <property type="project" value="InterPro"/>
</dbReference>
<dbReference type="PANTHER" id="PTHR19443:SF29">
    <property type="entry name" value="PHOSPHOTRANSFERASE"/>
    <property type="match status" value="1"/>
</dbReference>